<evidence type="ECO:0000313" key="1">
    <source>
        <dbReference type="EMBL" id="VFU23238.1"/>
    </source>
</evidence>
<dbReference type="EMBL" id="CAADRP010000113">
    <property type="protein sequence ID" value="VFU23238.1"/>
    <property type="molecule type" value="Genomic_DNA"/>
</dbReference>
<sequence>MSSKSKNVFDAVNHLLSIPEKLMFHPRSNDLENRSNNIPVDILDAPKEYMSTWMYLACQNDREDENTLVIKSAGKRKREPQKLVRKFRLHDNANEPSGITAKWGFGCALSFGRIAKMSVNMFSKLTVEPSPNFDALRFDRPWQSKRKKRQSNASIDQSIRLKNLSVTNEGLKLPGFRAGEFDII</sequence>
<dbReference type="AlphaFoldDB" id="A0A6N2K5R1"/>
<proteinExistence type="predicted"/>
<organism evidence="1">
    <name type="scientific">Salix viminalis</name>
    <name type="common">Common osier</name>
    <name type="synonym">Basket willow</name>
    <dbReference type="NCBI Taxonomy" id="40686"/>
    <lineage>
        <taxon>Eukaryota</taxon>
        <taxon>Viridiplantae</taxon>
        <taxon>Streptophyta</taxon>
        <taxon>Embryophyta</taxon>
        <taxon>Tracheophyta</taxon>
        <taxon>Spermatophyta</taxon>
        <taxon>Magnoliopsida</taxon>
        <taxon>eudicotyledons</taxon>
        <taxon>Gunneridae</taxon>
        <taxon>Pentapetalae</taxon>
        <taxon>rosids</taxon>
        <taxon>fabids</taxon>
        <taxon>Malpighiales</taxon>
        <taxon>Salicaceae</taxon>
        <taxon>Saliceae</taxon>
        <taxon>Salix</taxon>
    </lineage>
</organism>
<name>A0A6N2K5R1_SALVM</name>
<reference evidence="1" key="1">
    <citation type="submission" date="2019-03" db="EMBL/GenBank/DDBJ databases">
        <authorList>
            <person name="Mank J."/>
            <person name="Almeida P."/>
        </authorList>
    </citation>
    <scope>NUCLEOTIDE SEQUENCE</scope>
    <source>
        <strain evidence="1">78183</strain>
    </source>
</reference>
<accession>A0A6N2K5R1</accession>
<gene>
    <name evidence="1" type="ORF">SVIM_LOCUS32825</name>
</gene>
<protein>
    <submittedName>
        <fullName evidence="1">Uncharacterized protein</fullName>
    </submittedName>
</protein>